<comment type="similarity">
    <text evidence="1">Belongs to the PBP/GOBP family.</text>
</comment>
<gene>
    <name evidence="4" type="primary">GOBP3</name>
</gene>
<name>J7GAV3_CYDPO</name>
<dbReference type="SMART" id="SM00708">
    <property type="entry name" value="PhBP"/>
    <property type="match status" value="1"/>
</dbReference>
<sequence length="169" mass="19417">MVIVFEMALCWMVLTLVLAAGEMEAASEHSITMSNVNAHYGKTLEMCREEAQISPEIMQEWHHIWDDDFEVVQREIGCAIICMSHKFSLLQDDNRMHHESMFDYIRSFDNGDVLSATVVELFHNCEKQYEDIEDDCSRVTKVMACFKVEAKKAGIAPEVAMIEAVLEKY</sequence>
<dbReference type="Pfam" id="PF01395">
    <property type="entry name" value="PBP_GOBP"/>
    <property type="match status" value="1"/>
</dbReference>
<protein>
    <submittedName>
        <fullName evidence="4">General odorant binding protein 3</fullName>
    </submittedName>
</protein>
<dbReference type="SUPFAM" id="SSF47565">
    <property type="entry name" value="Insect pheromone/odorant-binding proteins"/>
    <property type="match status" value="1"/>
</dbReference>
<dbReference type="InterPro" id="IPR006170">
    <property type="entry name" value="PBP/GOBP"/>
</dbReference>
<evidence type="ECO:0000313" key="4">
    <source>
        <dbReference type="EMBL" id="AFP66959.1"/>
    </source>
</evidence>
<dbReference type="GO" id="GO:0005549">
    <property type="term" value="F:odorant binding"/>
    <property type="evidence" value="ECO:0007669"/>
    <property type="project" value="InterPro"/>
</dbReference>
<organism evidence="4">
    <name type="scientific">Cydia pomonella</name>
    <name type="common">Codling moth</name>
    <dbReference type="NCBI Taxonomy" id="82600"/>
    <lineage>
        <taxon>Eukaryota</taxon>
        <taxon>Metazoa</taxon>
        <taxon>Ecdysozoa</taxon>
        <taxon>Arthropoda</taxon>
        <taxon>Hexapoda</taxon>
        <taxon>Insecta</taxon>
        <taxon>Pterygota</taxon>
        <taxon>Neoptera</taxon>
        <taxon>Endopterygota</taxon>
        <taxon>Lepidoptera</taxon>
        <taxon>Glossata</taxon>
        <taxon>Ditrysia</taxon>
        <taxon>Tortricoidea</taxon>
        <taxon>Tortricidae</taxon>
        <taxon>Olethreutinae</taxon>
        <taxon>Grapholitini</taxon>
        <taxon>Cydia</taxon>
    </lineage>
</organism>
<evidence type="ECO:0000256" key="3">
    <source>
        <dbReference type="SAM" id="SignalP"/>
    </source>
</evidence>
<dbReference type="InterPro" id="IPR006072">
    <property type="entry name" value="Odorant/phero-bd_Lep"/>
</dbReference>
<dbReference type="EMBL" id="JN701811">
    <property type="protein sequence ID" value="AFP66959.1"/>
    <property type="molecule type" value="mRNA"/>
</dbReference>
<dbReference type="SMR" id="J7GAV3"/>
<evidence type="ECO:0000256" key="2">
    <source>
        <dbReference type="ARBA" id="ARBA00022448"/>
    </source>
</evidence>
<proteinExistence type="evidence at transcript level"/>
<dbReference type="PRINTS" id="PR00484">
    <property type="entry name" value="PBPGOBP"/>
</dbReference>
<keyword evidence="2" id="KW-0813">Transport</keyword>
<keyword evidence="3" id="KW-0732">Signal</keyword>
<feature type="signal peptide" evidence="3">
    <location>
        <begin position="1"/>
        <end position="19"/>
    </location>
</feature>
<feature type="chain" id="PRO_5003792332" evidence="3">
    <location>
        <begin position="20"/>
        <end position="169"/>
    </location>
</feature>
<dbReference type="InterPro" id="IPR036728">
    <property type="entry name" value="PBP_GOBP_sf"/>
</dbReference>
<accession>J7GAV3</accession>
<reference evidence="4" key="1">
    <citation type="journal article" date="2012" name="Insect Sci.">
        <title>Application of Cydia pomonella expressed sequence tags: identification and expression of three general odorant binding proteins in codling moth.</title>
        <authorList>
            <person name="Garczynski S.F."/>
            <person name="Coates B.S."/>
            <person name="Unruh T.R."/>
            <person name="Schaeffer S."/>
            <person name="Jiwan D."/>
            <person name="Koepke T."/>
            <person name="Dhingra A."/>
        </authorList>
    </citation>
    <scope>NUCLEOTIDE SEQUENCE</scope>
    <source>
        <tissue evidence="4">Antenna</tissue>
    </source>
</reference>
<evidence type="ECO:0000256" key="1">
    <source>
        <dbReference type="ARBA" id="ARBA00008098"/>
    </source>
</evidence>
<dbReference type="AlphaFoldDB" id="J7GAV3"/>
<dbReference type="Gene3D" id="1.10.238.20">
    <property type="entry name" value="Pheromone/general odorant binding protein domain"/>
    <property type="match status" value="1"/>
</dbReference>
<dbReference type="CDD" id="cd23992">
    <property type="entry name" value="PBP_GOBP"/>
    <property type="match status" value="1"/>
</dbReference>